<dbReference type="PANTHER" id="PTHR11439">
    <property type="entry name" value="GAG-POL-RELATED RETROTRANSPOSON"/>
    <property type="match status" value="1"/>
</dbReference>
<evidence type="ECO:0000313" key="2">
    <source>
        <dbReference type="Proteomes" id="UP000467841"/>
    </source>
</evidence>
<sequence length="185" mass="20716">MYSMVGTRPDLAYPVGLISRFMSNPIKEHWQAVKWVLRYIKGTVYTRLSFKKKGDFVVKGYCDSDYAGDPDNRRSISGMVFTAGGNVVSWSSSLQQIVALSSTEADYIANLSEAVTEGVWLKRFAEELGFPQDSVEFPCDSQSAIALSKNAVHHERTKHVAVKYHFIRDLISCGEFQISSSEDSQ</sequence>
<comment type="caution">
    <text evidence="1">The sequence shown here is derived from an EMBL/GenBank/DDBJ whole genome shotgun (WGS) entry which is preliminary data.</text>
</comment>
<evidence type="ECO:0008006" key="3">
    <source>
        <dbReference type="Google" id="ProtNLM"/>
    </source>
</evidence>
<dbReference type="PANTHER" id="PTHR11439:SF491">
    <property type="entry name" value="INTEGRASE CATALYTIC DOMAIN-CONTAINING PROTEIN"/>
    <property type="match status" value="1"/>
</dbReference>
<accession>A0A6D2IE06</accession>
<dbReference type="CDD" id="cd09272">
    <property type="entry name" value="RNase_HI_RT_Ty1"/>
    <property type="match status" value="1"/>
</dbReference>
<dbReference type="OrthoDB" id="1104302at2759"/>
<keyword evidence="2" id="KW-1185">Reference proteome</keyword>
<dbReference type="EMBL" id="CACVBM020000943">
    <property type="protein sequence ID" value="CAA7024844.1"/>
    <property type="molecule type" value="Genomic_DNA"/>
</dbReference>
<reference evidence="1" key="1">
    <citation type="submission" date="2020-01" db="EMBL/GenBank/DDBJ databases">
        <authorList>
            <person name="Mishra B."/>
        </authorList>
    </citation>
    <scope>NUCLEOTIDE SEQUENCE [LARGE SCALE GENOMIC DNA]</scope>
</reference>
<dbReference type="AlphaFoldDB" id="A0A6D2IE06"/>
<proteinExistence type="predicted"/>
<gene>
    <name evidence="1" type="ORF">MERR_LOCUS12079</name>
</gene>
<name>A0A6D2IE06_9BRAS</name>
<evidence type="ECO:0000313" key="1">
    <source>
        <dbReference type="EMBL" id="CAA7024844.1"/>
    </source>
</evidence>
<dbReference type="Proteomes" id="UP000467841">
    <property type="component" value="Unassembled WGS sequence"/>
</dbReference>
<organism evidence="1 2">
    <name type="scientific">Microthlaspi erraticum</name>
    <dbReference type="NCBI Taxonomy" id="1685480"/>
    <lineage>
        <taxon>Eukaryota</taxon>
        <taxon>Viridiplantae</taxon>
        <taxon>Streptophyta</taxon>
        <taxon>Embryophyta</taxon>
        <taxon>Tracheophyta</taxon>
        <taxon>Spermatophyta</taxon>
        <taxon>Magnoliopsida</taxon>
        <taxon>eudicotyledons</taxon>
        <taxon>Gunneridae</taxon>
        <taxon>Pentapetalae</taxon>
        <taxon>rosids</taxon>
        <taxon>malvids</taxon>
        <taxon>Brassicales</taxon>
        <taxon>Brassicaceae</taxon>
        <taxon>Coluteocarpeae</taxon>
        <taxon>Microthlaspi</taxon>
    </lineage>
</organism>
<protein>
    <recommendedName>
        <fullName evidence="3">Reverse transcriptase Ty1/copia-type domain-containing protein</fullName>
    </recommendedName>
</protein>